<gene>
    <name evidence="2" type="ORF">BCR36DRAFT_288835</name>
</gene>
<sequence>MFKCSSRLGSLALYGGGIFTFCVALNAVQLVTLPLFKVNKKKARNLNASLAGSVWVLIQDCFEKKHKGTITYSGDELPEKENAIVAVNHRSWDDFS</sequence>
<comment type="caution">
    <text evidence="2">The sequence shown here is derived from an EMBL/GenBank/DDBJ whole genome shotgun (WGS) entry which is preliminary data.</text>
</comment>
<evidence type="ECO:0008006" key="4">
    <source>
        <dbReference type="Google" id="ProtNLM"/>
    </source>
</evidence>
<dbReference type="STRING" id="1754191.A0A1Y1VC71"/>
<keyword evidence="1" id="KW-0812">Transmembrane</keyword>
<dbReference type="OrthoDB" id="189226at2759"/>
<dbReference type="Proteomes" id="UP000193719">
    <property type="component" value="Unassembled WGS sequence"/>
</dbReference>
<dbReference type="EMBL" id="MCFH01000019">
    <property type="protein sequence ID" value="ORX51052.1"/>
    <property type="molecule type" value="Genomic_DNA"/>
</dbReference>
<protein>
    <recommendedName>
        <fullName evidence="4">Phospholipid/glycerol acyltransferase domain-containing protein</fullName>
    </recommendedName>
</protein>
<organism evidence="2 3">
    <name type="scientific">Piromyces finnis</name>
    <dbReference type="NCBI Taxonomy" id="1754191"/>
    <lineage>
        <taxon>Eukaryota</taxon>
        <taxon>Fungi</taxon>
        <taxon>Fungi incertae sedis</taxon>
        <taxon>Chytridiomycota</taxon>
        <taxon>Chytridiomycota incertae sedis</taxon>
        <taxon>Neocallimastigomycetes</taxon>
        <taxon>Neocallimastigales</taxon>
        <taxon>Neocallimastigaceae</taxon>
        <taxon>Piromyces</taxon>
    </lineage>
</organism>
<keyword evidence="1" id="KW-1133">Transmembrane helix</keyword>
<keyword evidence="3" id="KW-1185">Reference proteome</keyword>
<evidence type="ECO:0000313" key="3">
    <source>
        <dbReference type="Proteomes" id="UP000193719"/>
    </source>
</evidence>
<keyword evidence="1" id="KW-0472">Membrane</keyword>
<proteinExistence type="predicted"/>
<reference evidence="2 3" key="2">
    <citation type="submission" date="2016-08" db="EMBL/GenBank/DDBJ databases">
        <title>Pervasive Adenine N6-methylation of Active Genes in Fungi.</title>
        <authorList>
            <consortium name="DOE Joint Genome Institute"/>
            <person name="Mondo S.J."/>
            <person name="Dannebaum R.O."/>
            <person name="Kuo R.C."/>
            <person name="Labutti K."/>
            <person name="Haridas S."/>
            <person name="Kuo A."/>
            <person name="Salamov A."/>
            <person name="Ahrendt S.R."/>
            <person name="Lipzen A."/>
            <person name="Sullivan W."/>
            <person name="Andreopoulos W.B."/>
            <person name="Clum A."/>
            <person name="Lindquist E."/>
            <person name="Daum C."/>
            <person name="Ramamoorthy G.K."/>
            <person name="Gryganskyi A."/>
            <person name="Culley D."/>
            <person name="Magnuson J.K."/>
            <person name="James T.Y."/>
            <person name="O'Malley M.A."/>
            <person name="Stajich J.E."/>
            <person name="Spatafora J.W."/>
            <person name="Visel A."/>
            <person name="Grigoriev I.V."/>
        </authorList>
    </citation>
    <scope>NUCLEOTIDE SEQUENCE [LARGE SCALE GENOMIC DNA]</scope>
    <source>
        <strain evidence="3">finn</strain>
    </source>
</reference>
<name>A0A1Y1VC71_9FUNG</name>
<reference evidence="2 3" key="1">
    <citation type="submission" date="2016-08" db="EMBL/GenBank/DDBJ databases">
        <title>Genomes of anaerobic fungi encode conserved fungal cellulosomes for biomass hydrolysis.</title>
        <authorList>
            <consortium name="DOE Joint Genome Institute"/>
            <person name="Haitjema C.H."/>
            <person name="Gilmore S.P."/>
            <person name="Henske J.K."/>
            <person name="Solomon K.V."/>
            <person name="De Groot R."/>
            <person name="Kuo A."/>
            <person name="Mondo S.J."/>
            <person name="Salamov A.A."/>
            <person name="Labutti K."/>
            <person name="Zhao Z."/>
            <person name="Chiniquy J."/>
            <person name="Barry K."/>
            <person name="Brewer H.M."/>
            <person name="Purvine S.O."/>
            <person name="Wright A.T."/>
            <person name="Boxma B."/>
            <person name="Van Alen T."/>
            <person name="Hackstein J.H."/>
            <person name="Baker S.E."/>
            <person name="Grigoriev I.V."/>
            <person name="O'Malley M.A."/>
        </authorList>
    </citation>
    <scope>NUCLEOTIDE SEQUENCE [LARGE SCALE GENOMIC DNA]</scope>
    <source>
        <strain evidence="3">finn</strain>
    </source>
</reference>
<feature type="transmembrane region" description="Helical" evidence="1">
    <location>
        <begin position="12"/>
        <end position="36"/>
    </location>
</feature>
<evidence type="ECO:0000256" key="1">
    <source>
        <dbReference type="SAM" id="Phobius"/>
    </source>
</evidence>
<accession>A0A1Y1VC71</accession>
<evidence type="ECO:0000313" key="2">
    <source>
        <dbReference type="EMBL" id="ORX51052.1"/>
    </source>
</evidence>
<dbReference type="AlphaFoldDB" id="A0A1Y1VC71"/>